<evidence type="ECO:0000256" key="3">
    <source>
        <dbReference type="PROSITE-ProRule" id="PRU00339"/>
    </source>
</evidence>
<dbReference type="InterPro" id="IPR003107">
    <property type="entry name" value="HAT"/>
</dbReference>
<dbReference type="SMART" id="SM00028">
    <property type="entry name" value="TPR"/>
    <property type="match status" value="9"/>
</dbReference>
<dbReference type="PATRIC" id="fig|1392998.3.peg.2135"/>
<dbReference type="GO" id="GO:0006396">
    <property type="term" value="P:RNA processing"/>
    <property type="evidence" value="ECO:0007669"/>
    <property type="project" value="InterPro"/>
</dbReference>
<keyword evidence="7" id="KW-1185">Reference proteome</keyword>
<dbReference type="Pfam" id="PF07719">
    <property type="entry name" value="TPR_2"/>
    <property type="match status" value="1"/>
</dbReference>
<evidence type="ECO:0000256" key="5">
    <source>
        <dbReference type="SAM" id="Phobius"/>
    </source>
</evidence>
<protein>
    <submittedName>
        <fullName evidence="6">Flp pilus assembly protein TadD</fullName>
    </submittedName>
</protein>
<dbReference type="Pfam" id="PF14559">
    <property type="entry name" value="TPR_19"/>
    <property type="match status" value="1"/>
</dbReference>
<dbReference type="InterPro" id="IPR019734">
    <property type="entry name" value="TPR_rpt"/>
</dbReference>
<dbReference type="Gene3D" id="1.25.40.10">
    <property type="entry name" value="Tetratricopeptide repeat domain"/>
    <property type="match status" value="4"/>
</dbReference>
<proteinExistence type="predicted"/>
<keyword evidence="5" id="KW-0812">Transmembrane</keyword>
<dbReference type="Pfam" id="PF13424">
    <property type="entry name" value="TPR_12"/>
    <property type="match status" value="1"/>
</dbReference>
<dbReference type="PANTHER" id="PTHR44943">
    <property type="entry name" value="CELLULOSE SYNTHASE OPERON PROTEIN C"/>
    <property type="match status" value="1"/>
</dbReference>
<dbReference type="Pfam" id="PF13432">
    <property type="entry name" value="TPR_16"/>
    <property type="match status" value="1"/>
</dbReference>
<keyword evidence="1" id="KW-0677">Repeat</keyword>
<dbReference type="PROSITE" id="PS50293">
    <property type="entry name" value="TPR_REGION"/>
    <property type="match status" value="1"/>
</dbReference>
<feature type="transmembrane region" description="Helical" evidence="5">
    <location>
        <begin position="411"/>
        <end position="430"/>
    </location>
</feature>
<sequence>MPDNNKTEEFLKKLAPCIERGEPEACVDEAAQIAEEMGIGAEELLNISGERGLDGKHDYAYVLALAAANNLEGEVKSFAYTNAGSAAKFLGKMIDCEDYYKKAIELDTRNVSAINNYAVMLEELNQNEDAEENYKKAIEINPKDELVHNNYAALLAKLNRKEEARKHIEKALEINPKNAQTHYNYAISLKELEKKNEAELHYKKAIEINPKYGDAYNNYAMLLEELNRIDEAEEHYKKAIEINPKDELAHNNYANLLLELNRKDEAEKHYKKAIEINPKFGVAHYNYAHLLRGNAHFYDAEKEIREALQIVPKNPYALGRLGDILVDEGYLKDAIKEYKTALENSSLMIPSSLSNIHNNLGCAYTQLKQYTKAETEFQKARTLDPMNIRAIRNIRILGKVEALPEISKIQIYLSIVIISLLIVSFYLFWIYRFSEIIYVAHSIILIVLLIFILLYNQLAKVKIGTIEFEKSIEGTMETKSQPISKVLEFERS</sequence>
<feature type="coiled-coil region" evidence="4">
    <location>
        <begin position="120"/>
        <end position="171"/>
    </location>
</feature>
<keyword evidence="4" id="KW-0175">Coiled coil</keyword>
<dbReference type="PROSITE" id="PS50005">
    <property type="entry name" value="TPR"/>
    <property type="match status" value="6"/>
</dbReference>
<evidence type="ECO:0000256" key="2">
    <source>
        <dbReference type="ARBA" id="ARBA00022803"/>
    </source>
</evidence>
<keyword evidence="5" id="KW-1133">Transmembrane helix</keyword>
<feature type="transmembrane region" description="Helical" evidence="5">
    <location>
        <begin position="436"/>
        <end position="455"/>
    </location>
</feature>
<dbReference type="Proteomes" id="UP000027153">
    <property type="component" value="Unassembled WGS sequence"/>
</dbReference>
<dbReference type="SMART" id="SM00386">
    <property type="entry name" value="HAT"/>
    <property type="match status" value="6"/>
</dbReference>
<dbReference type="SUPFAM" id="SSF48452">
    <property type="entry name" value="TPR-like"/>
    <property type="match status" value="1"/>
</dbReference>
<name>A0A062V6K5_9EURY</name>
<feature type="repeat" description="TPR" evidence="3">
    <location>
        <begin position="247"/>
        <end position="280"/>
    </location>
</feature>
<feature type="repeat" description="TPR" evidence="3">
    <location>
        <begin position="145"/>
        <end position="178"/>
    </location>
</feature>
<keyword evidence="2 3" id="KW-0802">TPR repeat</keyword>
<dbReference type="PANTHER" id="PTHR44943:SF8">
    <property type="entry name" value="TPR REPEAT-CONTAINING PROTEIN MJ0263"/>
    <property type="match status" value="1"/>
</dbReference>
<keyword evidence="5" id="KW-0472">Membrane</keyword>
<dbReference type="RefSeq" id="WP_052368797.1">
    <property type="nucleotide sequence ID" value="NZ_JMIY01000005.1"/>
</dbReference>
<accession>A0A062V6K5</accession>
<reference evidence="6 7" key="1">
    <citation type="journal article" date="2013" name="Nature">
        <title>Anaerobic oxidation of methane coupled to nitrate reduction in a novel archaeal lineage.</title>
        <authorList>
            <person name="Haroon M.F."/>
            <person name="Hu S."/>
            <person name="Shi Y."/>
            <person name="Imelfort M."/>
            <person name="Keller J."/>
            <person name="Hugenholtz P."/>
            <person name="Yuan Z."/>
            <person name="Tyson G.W."/>
        </authorList>
    </citation>
    <scope>NUCLEOTIDE SEQUENCE [LARGE SCALE GENOMIC DNA]</scope>
    <source>
        <strain evidence="6 7">ANME-2d</strain>
    </source>
</reference>
<evidence type="ECO:0000313" key="7">
    <source>
        <dbReference type="Proteomes" id="UP000027153"/>
    </source>
</evidence>
<dbReference type="OrthoDB" id="115601at2157"/>
<dbReference type="EMBL" id="JMIY01000005">
    <property type="protein sequence ID" value="KCZ71404.1"/>
    <property type="molecule type" value="Genomic_DNA"/>
</dbReference>
<feature type="repeat" description="TPR" evidence="3">
    <location>
        <begin position="179"/>
        <end position="212"/>
    </location>
</feature>
<gene>
    <name evidence="6" type="ORF">ANME2D_02133</name>
</gene>
<feature type="repeat" description="TPR" evidence="3">
    <location>
        <begin position="354"/>
        <end position="387"/>
    </location>
</feature>
<dbReference type="InterPro" id="IPR013105">
    <property type="entry name" value="TPR_2"/>
</dbReference>
<dbReference type="InterPro" id="IPR011990">
    <property type="entry name" value="TPR-like_helical_dom_sf"/>
</dbReference>
<evidence type="ECO:0000256" key="4">
    <source>
        <dbReference type="SAM" id="Coils"/>
    </source>
</evidence>
<dbReference type="AlphaFoldDB" id="A0A062V6K5"/>
<evidence type="ECO:0000313" key="6">
    <source>
        <dbReference type="EMBL" id="KCZ71404.1"/>
    </source>
</evidence>
<comment type="caution">
    <text evidence="6">The sequence shown here is derived from an EMBL/GenBank/DDBJ whole genome shotgun (WGS) entry which is preliminary data.</text>
</comment>
<feature type="repeat" description="TPR" evidence="3">
    <location>
        <begin position="213"/>
        <end position="246"/>
    </location>
</feature>
<organism evidence="6 7">
    <name type="scientific">Candidatus Methanoperedens nitratireducens</name>
    <dbReference type="NCBI Taxonomy" id="1392998"/>
    <lineage>
        <taxon>Archaea</taxon>
        <taxon>Methanobacteriati</taxon>
        <taxon>Methanobacteriota</taxon>
        <taxon>Stenosarchaea group</taxon>
        <taxon>Methanomicrobia</taxon>
        <taxon>Methanosarcinales</taxon>
        <taxon>ANME-2 cluster</taxon>
        <taxon>Candidatus Methanoperedentaceae</taxon>
        <taxon>Candidatus Methanoperedens</taxon>
    </lineage>
</organism>
<feature type="repeat" description="TPR" evidence="3">
    <location>
        <begin position="111"/>
        <end position="144"/>
    </location>
</feature>
<evidence type="ECO:0000256" key="1">
    <source>
        <dbReference type="ARBA" id="ARBA00022737"/>
    </source>
</evidence>
<dbReference type="InterPro" id="IPR051685">
    <property type="entry name" value="Ycf3/AcsC/BcsC/TPR_MFPF"/>
</dbReference>
<dbReference type="Pfam" id="PF13181">
    <property type="entry name" value="TPR_8"/>
    <property type="match status" value="1"/>
</dbReference>